<feature type="transmembrane region" description="Helical" evidence="1">
    <location>
        <begin position="107"/>
        <end position="130"/>
    </location>
</feature>
<feature type="transmembrane region" description="Helical" evidence="1">
    <location>
        <begin position="136"/>
        <end position="155"/>
    </location>
</feature>
<dbReference type="HOGENOM" id="CLU_118181_0_0_1"/>
<evidence type="ECO:0008006" key="4">
    <source>
        <dbReference type="Google" id="ProtNLM"/>
    </source>
</evidence>
<dbReference type="EMBL" id="KL584781">
    <property type="protein sequence ID" value="KEQ91131.1"/>
    <property type="molecule type" value="Genomic_DNA"/>
</dbReference>
<evidence type="ECO:0000313" key="2">
    <source>
        <dbReference type="EMBL" id="KEQ91131.1"/>
    </source>
</evidence>
<proteinExistence type="predicted"/>
<protein>
    <recommendedName>
        <fullName evidence="4">MARVEL domain-containing protein</fullName>
    </recommendedName>
</protein>
<dbReference type="Proteomes" id="UP000030641">
    <property type="component" value="Unassembled WGS sequence"/>
</dbReference>
<gene>
    <name evidence="2" type="ORF">AUEXF2481DRAFT_92332</name>
</gene>
<keyword evidence="1" id="KW-0812">Transmembrane</keyword>
<reference evidence="2 3" key="1">
    <citation type="journal article" date="2014" name="BMC Genomics">
        <title>Genome sequencing of four Aureobasidium pullulans varieties: biotechnological potential, stress tolerance, and description of new species.</title>
        <authorList>
            <person name="Gostin Ar C."/>
            <person name="Ohm R.A."/>
            <person name="Kogej T."/>
            <person name="Sonjak S."/>
            <person name="Turk M."/>
            <person name="Zajc J."/>
            <person name="Zalar P."/>
            <person name="Grube M."/>
            <person name="Sun H."/>
            <person name="Han J."/>
            <person name="Sharma A."/>
            <person name="Chiniquy J."/>
            <person name="Ngan C.Y."/>
            <person name="Lipzen A."/>
            <person name="Barry K."/>
            <person name="Grigoriev I.V."/>
            <person name="Gunde-Cimerman N."/>
        </authorList>
    </citation>
    <scope>NUCLEOTIDE SEQUENCE [LARGE SCALE GENOMIC DNA]</scope>
    <source>
        <strain evidence="2 3">EXF-2481</strain>
    </source>
</reference>
<feature type="transmembrane region" description="Helical" evidence="1">
    <location>
        <begin position="21"/>
        <end position="45"/>
    </location>
</feature>
<feature type="transmembrane region" description="Helical" evidence="1">
    <location>
        <begin position="65"/>
        <end position="86"/>
    </location>
</feature>
<dbReference type="RefSeq" id="XP_013339691.1">
    <property type="nucleotide sequence ID" value="XM_013484237.1"/>
</dbReference>
<dbReference type="AlphaFoldDB" id="A0A074YWB5"/>
<evidence type="ECO:0000256" key="1">
    <source>
        <dbReference type="SAM" id="Phobius"/>
    </source>
</evidence>
<keyword evidence="3" id="KW-1185">Reference proteome</keyword>
<dbReference type="GeneID" id="25372267"/>
<keyword evidence="1" id="KW-0472">Membrane</keyword>
<sequence>MTLPTYSDTTISRKTAWSGKVLIPLWTLQIAASFLNIVSYCMYLSQYQDDSHWSNIEINKSTKTFSYISAVILIFLWALALFMIVFQIVRFHKKNLPAKTMLTMQTILFVFSVICFALELLGIFVLTGGYKTILDFFGSGFAMFFFLGTFIYTSVIHRRRKLAKRASKNSYGMQNYDEEAVPSKNNTKVSTVE</sequence>
<keyword evidence="1" id="KW-1133">Transmembrane helix</keyword>
<dbReference type="InParanoid" id="A0A074YWB5"/>
<dbReference type="OrthoDB" id="3836570at2759"/>
<evidence type="ECO:0000313" key="3">
    <source>
        <dbReference type="Proteomes" id="UP000030641"/>
    </source>
</evidence>
<name>A0A074YWB5_AURSE</name>
<accession>A0A074YWB5</accession>
<organism evidence="2 3">
    <name type="scientific">Aureobasidium subglaciale (strain EXF-2481)</name>
    <name type="common">Aureobasidium pullulans var. subglaciale</name>
    <dbReference type="NCBI Taxonomy" id="1043005"/>
    <lineage>
        <taxon>Eukaryota</taxon>
        <taxon>Fungi</taxon>
        <taxon>Dikarya</taxon>
        <taxon>Ascomycota</taxon>
        <taxon>Pezizomycotina</taxon>
        <taxon>Dothideomycetes</taxon>
        <taxon>Dothideomycetidae</taxon>
        <taxon>Dothideales</taxon>
        <taxon>Saccotheciaceae</taxon>
        <taxon>Aureobasidium</taxon>
    </lineage>
</organism>